<accession>A0AA36BM21</accession>
<organism evidence="1 2">
    <name type="scientific">Octopus vulgaris</name>
    <name type="common">Common octopus</name>
    <dbReference type="NCBI Taxonomy" id="6645"/>
    <lineage>
        <taxon>Eukaryota</taxon>
        <taxon>Metazoa</taxon>
        <taxon>Spiralia</taxon>
        <taxon>Lophotrochozoa</taxon>
        <taxon>Mollusca</taxon>
        <taxon>Cephalopoda</taxon>
        <taxon>Coleoidea</taxon>
        <taxon>Octopodiformes</taxon>
        <taxon>Octopoda</taxon>
        <taxon>Incirrata</taxon>
        <taxon>Octopodidae</taxon>
        <taxon>Octopus</taxon>
    </lineage>
</organism>
<name>A0AA36BM21_OCTVU</name>
<dbReference type="AlphaFoldDB" id="A0AA36BM21"/>
<proteinExistence type="predicted"/>
<gene>
    <name evidence="1" type="ORF">OCTVUL_1B021487</name>
</gene>
<evidence type="ECO:0000313" key="2">
    <source>
        <dbReference type="Proteomes" id="UP001162480"/>
    </source>
</evidence>
<protein>
    <submittedName>
        <fullName evidence="1">Uncharacterized protein</fullName>
    </submittedName>
</protein>
<keyword evidence="2" id="KW-1185">Reference proteome</keyword>
<sequence>MSYHRNENAVIVASAVYSGGGRGGVGSAVCVVAPDVHNSTLQWPSYLTKKNGEYCSTVRLSSSTLYLVNVKPLFRGR</sequence>
<dbReference type="EMBL" id="OX597832">
    <property type="protein sequence ID" value="CAI9736588.1"/>
    <property type="molecule type" value="Genomic_DNA"/>
</dbReference>
<dbReference type="Proteomes" id="UP001162480">
    <property type="component" value="Chromosome 19"/>
</dbReference>
<reference evidence="1" key="1">
    <citation type="submission" date="2023-08" db="EMBL/GenBank/DDBJ databases">
        <authorList>
            <person name="Alioto T."/>
            <person name="Alioto T."/>
            <person name="Gomez Garrido J."/>
        </authorList>
    </citation>
    <scope>NUCLEOTIDE SEQUENCE</scope>
</reference>
<evidence type="ECO:0000313" key="1">
    <source>
        <dbReference type="EMBL" id="CAI9736588.1"/>
    </source>
</evidence>